<evidence type="ECO:0000256" key="7">
    <source>
        <dbReference type="SAM" id="MobiDB-lite"/>
    </source>
</evidence>
<feature type="domain" description="RING-type" evidence="8">
    <location>
        <begin position="209"/>
        <end position="248"/>
    </location>
</feature>
<dbReference type="Gene3D" id="3.30.40.10">
    <property type="entry name" value="Zinc/RING finger domain, C3HC4 (zinc finger)"/>
    <property type="match status" value="1"/>
</dbReference>
<keyword evidence="3" id="KW-0479">Metal-binding</keyword>
<dbReference type="GO" id="GO:0016567">
    <property type="term" value="P:protein ubiquitination"/>
    <property type="evidence" value="ECO:0007669"/>
    <property type="project" value="TreeGrafter"/>
</dbReference>
<dbReference type="Pfam" id="PF13639">
    <property type="entry name" value="zf-RING_2"/>
    <property type="match status" value="1"/>
</dbReference>
<feature type="region of interest" description="Disordered" evidence="7">
    <location>
        <begin position="148"/>
        <end position="170"/>
    </location>
</feature>
<evidence type="ECO:0000256" key="6">
    <source>
        <dbReference type="PROSITE-ProRule" id="PRU00175"/>
    </source>
</evidence>
<evidence type="ECO:0000313" key="10">
    <source>
        <dbReference type="Proteomes" id="UP001141552"/>
    </source>
</evidence>
<evidence type="ECO:0000313" key="9">
    <source>
        <dbReference type="EMBL" id="KAJ4839747.1"/>
    </source>
</evidence>
<dbReference type="GO" id="GO:0005737">
    <property type="term" value="C:cytoplasm"/>
    <property type="evidence" value="ECO:0007669"/>
    <property type="project" value="TreeGrafter"/>
</dbReference>
<keyword evidence="10" id="KW-1185">Reference proteome</keyword>
<evidence type="ECO:0000259" key="8">
    <source>
        <dbReference type="PROSITE" id="PS50089"/>
    </source>
</evidence>
<feature type="compositionally biased region" description="Basic and acidic residues" evidence="7">
    <location>
        <begin position="148"/>
        <end position="159"/>
    </location>
</feature>
<dbReference type="PROSITE" id="PS50089">
    <property type="entry name" value="ZF_RING_2"/>
    <property type="match status" value="1"/>
</dbReference>
<dbReference type="GO" id="GO:0061630">
    <property type="term" value="F:ubiquitin protein ligase activity"/>
    <property type="evidence" value="ECO:0007669"/>
    <property type="project" value="UniProtKB-EC"/>
</dbReference>
<gene>
    <name evidence="9" type="ORF">Tsubulata_026024</name>
</gene>
<keyword evidence="5" id="KW-0862">Zinc</keyword>
<dbReference type="EC" id="2.3.2.27" evidence="2"/>
<comment type="caution">
    <text evidence="9">The sequence shown here is derived from an EMBL/GenBank/DDBJ whole genome shotgun (WGS) entry which is preliminary data.</text>
</comment>
<dbReference type="SUPFAM" id="SSF57850">
    <property type="entry name" value="RING/U-box"/>
    <property type="match status" value="1"/>
</dbReference>
<dbReference type="SMART" id="SM00184">
    <property type="entry name" value="RING"/>
    <property type="match status" value="1"/>
</dbReference>
<evidence type="ECO:0000256" key="4">
    <source>
        <dbReference type="ARBA" id="ARBA00022771"/>
    </source>
</evidence>
<name>A0A9Q0JG05_9ROSI</name>
<evidence type="ECO:0000256" key="3">
    <source>
        <dbReference type="ARBA" id="ARBA00022723"/>
    </source>
</evidence>
<dbReference type="EMBL" id="JAKUCV010003202">
    <property type="protein sequence ID" value="KAJ4839747.1"/>
    <property type="molecule type" value="Genomic_DNA"/>
</dbReference>
<proteinExistence type="predicted"/>
<evidence type="ECO:0000256" key="2">
    <source>
        <dbReference type="ARBA" id="ARBA00012483"/>
    </source>
</evidence>
<protein>
    <recommendedName>
        <fullName evidence="2">RING-type E3 ubiquitin transferase</fullName>
        <ecNumber evidence="2">2.3.2.27</ecNumber>
    </recommendedName>
</protein>
<dbReference type="PANTHER" id="PTHR15710:SF217">
    <property type="entry name" value="E3 UBIQUITIN-PROTEIN LIGASE RDUF2"/>
    <property type="match status" value="1"/>
</dbReference>
<accession>A0A9Q0JG05</accession>
<keyword evidence="4 6" id="KW-0863">Zinc-finger</keyword>
<comment type="catalytic activity">
    <reaction evidence="1">
        <text>S-ubiquitinyl-[E2 ubiquitin-conjugating enzyme]-L-cysteine + [acceptor protein]-L-lysine = [E2 ubiquitin-conjugating enzyme]-L-cysteine + N(6)-ubiquitinyl-[acceptor protein]-L-lysine.</text>
        <dbReference type="EC" id="2.3.2.27"/>
    </reaction>
</comment>
<dbReference type="PANTHER" id="PTHR15710">
    <property type="entry name" value="E3 UBIQUITIN-PROTEIN LIGASE PRAJA"/>
    <property type="match status" value="1"/>
</dbReference>
<dbReference type="Proteomes" id="UP001141552">
    <property type="component" value="Unassembled WGS sequence"/>
</dbReference>
<dbReference type="InterPro" id="IPR013083">
    <property type="entry name" value="Znf_RING/FYVE/PHD"/>
</dbReference>
<dbReference type="InterPro" id="IPR001841">
    <property type="entry name" value="Znf_RING"/>
</dbReference>
<dbReference type="GO" id="GO:0008270">
    <property type="term" value="F:zinc ion binding"/>
    <property type="evidence" value="ECO:0007669"/>
    <property type="project" value="UniProtKB-KW"/>
</dbReference>
<organism evidence="9 10">
    <name type="scientific">Turnera subulata</name>
    <dbReference type="NCBI Taxonomy" id="218843"/>
    <lineage>
        <taxon>Eukaryota</taxon>
        <taxon>Viridiplantae</taxon>
        <taxon>Streptophyta</taxon>
        <taxon>Embryophyta</taxon>
        <taxon>Tracheophyta</taxon>
        <taxon>Spermatophyta</taxon>
        <taxon>Magnoliopsida</taxon>
        <taxon>eudicotyledons</taxon>
        <taxon>Gunneridae</taxon>
        <taxon>Pentapetalae</taxon>
        <taxon>rosids</taxon>
        <taxon>fabids</taxon>
        <taxon>Malpighiales</taxon>
        <taxon>Passifloraceae</taxon>
        <taxon>Turnera</taxon>
    </lineage>
</organism>
<sequence>MSFGDTTTMELHDSSHKPFVGYVTTNPSPAEVRFTYQELCKKLDDRLVCVGRWPAGDPVRRALVGPDLFEESYTLLSRLLSSALAEFIPDDDEGRHKLLRDVLAKIRSKLAGLAADDPRRRWGLQLSVVVIRKLVYVEARESDDDHDWMDRIRRNPSRSDDDDDNEYERTSIDMFNNDGGMVMMVPTSREARVAALKRVKVGPGRGLTCTVCLGRLVRSARKLPCRHLFHLTCIRRWLETSHYCPVCRHQLPTQES</sequence>
<dbReference type="OrthoDB" id="4348522at2759"/>
<evidence type="ECO:0000256" key="5">
    <source>
        <dbReference type="ARBA" id="ARBA00022833"/>
    </source>
</evidence>
<dbReference type="AlphaFoldDB" id="A0A9Q0JG05"/>
<evidence type="ECO:0000256" key="1">
    <source>
        <dbReference type="ARBA" id="ARBA00000900"/>
    </source>
</evidence>
<reference evidence="9" key="2">
    <citation type="journal article" date="2023" name="Plants (Basel)">
        <title>Annotation of the Turnera subulata (Passifloraceae) Draft Genome Reveals the S-Locus Evolved after the Divergence of Turneroideae from Passifloroideae in a Stepwise Manner.</title>
        <authorList>
            <person name="Henning P.M."/>
            <person name="Roalson E.H."/>
            <person name="Mir W."/>
            <person name="McCubbin A.G."/>
            <person name="Shore J.S."/>
        </authorList>
    </citation>
    <scope>NUCLEOTIDE SEQUENCE</scope>
    <source>
        <strain evidence="9">F60SS</strain>
    </source>
</reference>
<reference evidence="9" key="1">
    <citation type="submission" date="2022-02" db="EMBL/GenBank/DDBJ databases">
        <authorList>
            <person name="Henning P.M."/>
            <person name="McCubbin A.G."/>
            <person name="Shore J.S."/>
        </authorList>
    </citation>
    <scope>NUCLEOTIDE SEQUENCE</scope>
    <source>
        <strain evidence="9">F60SS</strain>
        <tissue evidence="9">Leaves</tissue>
    </source>
</reference>